<dbReference type="EMBL" id="JAULSN010000005">
    <property type="protein sequence ID" value="KAK3371465.1"/>
    <property type="molecule type" value="Genomic_DNA"/>
</dbReference>
<comment type="caution">
    <text evidence="1">The sequence shown here is derived from an EMBL/GenBank/DDBJ whole genome shotgun (WGS) entry which is preliminary data.</text>
</comment>
<dbReference type="AlphaFoldDB" id="A0AAE0K8Q6"/>
<accession>A0AAE0K8Q6</accession>
<proteinExistence type="predicted"/>
<dbReference type="Proteomes" id="UP001287356">
    <property type="component" value="Unassembled WGS sequence"/>
</dbReference>
<name>A0AAE0K8Q6_9PEZI</name>
<keyword evidence="2" id="KW-1185">Reference proteome</keyword>
<organism evidence="1 2">
    <name type="scientific">Lasiosphaeria ovina</name>
    <dbReference type="NCBI Taxonomy" id="92902"/>
    <lineage>
        <taxon>Eukaryota</taxon>
        <taxon>Fungi</taxon>
        <taxon>Dikarya</taxon>
        <taxon>Ascomycota</taxon>
        <taxon>Pezizomycotina</taxon>
        <taxon>Sordariomycetes</taxon>
        <taxon>Sordariomycetidae</taxon>
        <taxon>Sordariales</taxon>
        <taxon>Lasiosphaeriaceae</taxon>
        <taxon>Lasiosphaeria</taxon>
    </lineage>
</organism>
<sequence>MLRNTHTWLGLAFVETRPTTRGIFTTPPKRGIPAPLDCEAEGGPSPGIIGCPCWRDKATISCVVGRPPRRETKNGNVLRRPWCRLARESKVFPKSLVRASTCGQCLLEVLHDGQPCTAKYGVLRALPPCTRGQLYIREQERREGGRTTTKTTTVMVKQPAPSLHLASPTFSPTFTVVPVLVPVPVPSRLL</sequence>
<protein>
    <submittedName>
        <fullName evidence="1">Uncharacterized protein</fullName>
    </submittedName>
</protein>
<gene>
    <name evidence="1" type="ORF">B0T24DRAFT_629150</name>
</gene>
<evidence type="ECO:0000313" key="2">
    <source>
        <dbReference type="Proteomes" id="UP001287356"/>
    </source>
</evidence>
<reference evidence="1" key="1">
    <citation type="journal article" date="2023" name="Mol. Phylogenet. Evol.">
        <title>Genome-scale phylogeny and comparative genomics of the fungal order Sordariales.</title>
        <authorList>
            <person name="Hensen N."/>
            <person name="Bonometti L."/>
            <person name="Westerberg I."/>
            <person name="Brannstrom I.O."/>
            <person name="Guillou S."/>
            <person name="Cros-Aarteil S."/>
            <person name="Calhoun S."/>
            <person name="Haridas S."/>
            <person name="Kuo A."/>
            <person name="Mondo S."/>
            <person name="Pangilinan J."/>
            <person name="Riley R."/>
            <person name="LaButti K."/>
            <person name="Andreopoulos B."/>
            <person name="Lipzen A."/>
            <person name="Chen C."/>
            <person name="Yan M."/>
            <person name="Daum C."/>
            <person name="Ng V."/>
            <person name="Clum A."/>
            <person name="Steindorff A."/>
            <person name="Ohm R.A."/>
            <person name="Martin F."/>
            <person name="Silar P."/>
            <person name="Natvig D.O."/>
            <person name="Lalanne C."/>
            <person name="Gautier V."/>
            <person name="Ament-Velasquez S.L."/>
            <person name="Kruys A."/>
            <person name="Hutchinson M.I."/>
            <person name="Powell A.J."/>
            <person name="Barry K."/>
            <person name="Miller A.N."/>
            <person name="Grigoriev I.V."/>
            <person name="Debuchy R."/>
            <person name="Gladieux P."/>
            <person name="Hiltunen Thoren M."/>
            <person name="Johannesson H."/>
        </authorList>
    </citation>
    <scope>NUCLEOTIDE SEQUENCE</scope>
    <source>
        <strain evidence="1">CBS 958.72</strain>
    </source>
</reference>
<evidence type="ECO:0000313" key="1">
    <source>
        <dbReference type="EMBL" id="KAK3371465.1"/>
    </source>
</evidence>
<reference evidence="1" key="2">
    <citation type="submission" date="2023-06" db="EMBL/GenBank/DDBJ databases">
        <authorList>
            <consortium name="Lawrence Berkeley National Laboratory"/>
            <person name="Haridas S."/>
            <person name="Hensen N."/>
            <person name="Bonometti L."/>
            <person name="Westerberg I."/>
            <person name="Brannstrom I.O."/>
            <person name="Guillou S."/>
            <person name="Cros-Aarteil S."/>
            <person name="Calhoun S."/>
            <person name="Kuo A."/>
            <person name="Mondo S."/>
            <person name="Pangilinan J."/>
            <person name="Riley R."/>
            <person name="Labutti K."/>
            <person name="Andreopoulos B."/>
            <person name="Lipzen A."/>
            <person name="Chen C."/>
            <person name="Yanf M."/>
            <person name="Daum C."/>
            <person name="Ng V."/>
            <person name="Clum A."/>
            <person name="Steindorff A."/>
            <person name="Ohm R."/>
            <person name="Martin F."/>
            <person name="Silar P."/>
            <person name="Natvig D."/>
            <person name="Lalanne C."/>
            <person name="Gautier V."/>
            <person name="Ament-Velasquez S.L."/>
            <person name="Kruys A."/>
            <person name="Hutchinson M.I."/>
            <person name="Powell A.J."/>
            <person name="Barry K."/>
            <person name="Miller A.N."/>
            <person name="Grigoriev I.V."/>
            <person name="Debuchy R."/>
            <person name="Gladieux P."/>
            <person name="Thoren M.H."/>
            <person name="Johannesson H."/>
        </authorList>
    </citation>
    <scope>NUCLEOTIDE SEQUENCE</scope>
    <source>
        <strain evidence="1">CBS 958.72</strain>
    </source>
</reference>